<dbReference type="EMBL" id="UOEW01000231">
    <property type="protein sequence ID" value="VAW39482.1"/>
    <property type="molecule type" value="Genomic_DNA"/>
</dbReference>
<dbReference type="GO" id="GO:0005829">
    <property type="term" value="C:cytosol"/>
    <property type="evidence" value="ECO:0007669"/>
    <property type="project" value="TreeGrafter"/>
</dbReference>
<dbReference type="InterPro" id="IPR023620">
    <property type="entry name" value="SmpB"/>
</dbReference>
<dbReference type="AlphaFoldDB" id="A0A3B0VKB8"/>
<accession>A0A3B0VKB8</accession>
<dbReference type="GO" id="GO:0003723">
    <property type="term" value="F:RNA binding"/>
    <property type="evidence" value="ECO:0007669"/>
    <property type="project" value="UniProtKB-KW"/>
</dbReference>
<keyword evidence="1" id="KW-0963">Cytoplasm</keyword>
<dbReference type="CDD" id="cd09294">
    <property type="entry name" value="SmpB"/>
    <property type="match status" value="1"/>
</dbReference>
<dbReference type="HAMAP" id="MF_00023">
    <property type="entry name" value="SmpB"/>
    <property type="match status" value="1"/>
</dbReference>
<dbReference type="Gene3D" id="2.40.280.10">
    <property type="match status" value="1"/>
</dbReference>
<dbReference type="NCBIfam" id="TIGR00086">
    <property type="entry name" value="smpB"/>
    <property type="match status" value="1"/>
</dbReference>
<evidence type="ECO:0000313" key="3">
    <source>
        <dbReference type="EMBL" id="VAW39482.1"/>
    </source>
</evidence>
<dbReference type="Pfam" id="PF01668">
    <property type="entry name" value="SmpB"/>
    <property type="match status" value="1"/>
</dbReference>
<dbReference type="GO" id="GO:0070930">
    <property type="term" value="P:trans-translation-dependent protein tagging"/>
    <property type="evidence" value="ECO:0007669"/>
    <property type="project" value="TreeGrafter"/>
</dbReference>
<dbReference type="NCBIfam" id="NF003843">
    <property type="entry name" value="PRK05422.1"/>
    <property type="match status" value="1"/>
</dbReference>
<reference evidence="3" key="1">
    <citation type="submission" date="2018-06" db="EMBL/GenBank/DDBJ databases">
        <authorList>
            <person name="Zhirakovskaya E."/>
        </authorList>
    </citation>
    <scope>NUCLEOTIDE SEQUENCE</scope>
</reference>
<sequence>MHFFSFFTTIQLMSKKKKKIPSNVIAYNKRAGFEYTFMEDFEAGLSLLGWEVKSLRQGKVQFNESYVFIRNSEAQLIGTHITPLLSASTHVNTEPMRPRKLLLHKKEIAKLIGAVERKGLTLVPRKLYWKAGKIKLLISLAKGKNIHDKRQTEKARDWDRNKHRVLKINR</sequence>
<evidence type="ECO:0000256" key="1">
    <source>
        <dbReference type="ARBA" id="ARBA00022490"/>
    </source>
</evidence>
<dbReference type="PANTHER" id="PTHR30308">
    <property type="entry name" value="TMRNA-BINDING COMPONENT OF TRANS-TRANSLATION TAGGING COMPLEX"/>
    <property type="match status" value="1"/>
</dbReference>
<evidence type="ECO:0000256" key="2">
    <source>
        <dbReference type="ARBA" id="ARBA00022884"/>
    </source>
</evidence>
<gene>
    <name evidence="3" type="ORF">MNBD_GAMMA01-2321</name>
</gene>
<keyword evidence="2" id="KW-0694">RNA-binding</keyword>
<name>A0A3B0VKB8_9ZZZZ</name>
<dbReference type="PROSITE" id="PS01317">
    <property type="entry name" value="SSRP"/>
    <property type="match status" value="1"/>
</dbReference>
<organism evidence="3">
    <name type="scientific">hydrothermal vent metagenome</name>
    <dbReference type="NCBI Taxonomy" id="652676"/>
    <lineage>
        <taxon>unclassified sequences</taxon>
        <taxon>metagenomes</taxon>
        <taxon>ecological metagenomes</taxon>
    </lineage>
</organism>
<dbReference type="InterPro" id="IPR020081">
    <property type="entry name" value="SsrA-bd_prot_CS"/>
</dbReference>
<protein>
    <submittedName>
        <fullName evidence="3">TmRNA-binding protein SmpB</fullName>
    </submittedName>
</protein>
<proteinExistence type="inferred from homology"/>
<dbReference type="PANTHER" id="PTHR30308:SF2">
    <property type="entry name" value="SSRA-BINDING PROTEIN"/>
    <property type="match status" value="1"/>
</dbReference>
<dbReference type="InterPro" id="IPR000037">
    <property type="entry name" value="SsrA-bd_prot"/>
</dbReference>
<dbReference type="SUPFAM" id="SSF74982">
    <property type="entry name" value="Small protein B (SmpB)"/>
    <property type="match status" value="1"/>
</dbReference>